<comment type="cofactor">
    <cofactor evidence="4">
        <name>[2Fe-2S] cluster</name>
        <dbReference type="ChEBI" id="CHEBI:190135"/>
    </cofactor>
</comment>
<reference evidence="7 8" key="1">
    <citation type="submission" date="2023-02" db="EMBL/GenBank/DDBJ databases">
        <title>Genome Sequence of L. cardiaca H63T.</title>
        <authorList>
            <person name="Lopez A.E."/>
            <person name="Cianciotto N.P."/>
        </authorList>
    </citation>
    <scope>NUCLEOTIDE SEQUENCE [LARGE SCALE GENOMIC DNA]</scope>
    <source>
        <strain evidence="7 8">H63</strain>
    </source>
</reference>
<accession>A0ABY8ARV7</accession>
<dbReference type="SUPFAM" id="SSF52343">
    <property type="entry name" value="Ferredoxin reductase-like, C-terminal NADP-linked domain"/>
    <property type="match status" value="1"/>
</dbReference>
<keyword evidence="8" id="KW-1185">Reference proteome</keyword>
<name>A0ABY8ARV7_9GAMM</name>
<dbReference type="SUPFAM" id="SSF63380">
    <property type="entry name" value="Riboflavin synthase domain-like"/>
    <property type="match status" value="1"/>
</dbReference>
<dbReference type="PROSITE" id="PS51384">
    <property type="entry name" value="FAD_FR"/>
    <property type="match status" value="1"/>
</dbReference>
<dbReference type="InterPro" id="IPR001709">
    <property type="entry name" value="Flavoprot_Pyr_Nucl_cyt_Rdtase"/>
</dbReference>
<dbReference type="InterPro" id="IPR039261">
    <property type="entry name" value="FNR_nucleotide-bd"/>
</dbReference>
<dbReference type="Pfam" id="PF00970">
    <property type="entry name" value="FAD_binding_6"/>
    <property type="match status" value="1"/>
</dbReference>
<dbReference type="InterPro" id="IPR017938">
    <property type="entry name" value="Riboflavin_synthase-like_b-brl"/>
</dbReference>
<comment type="similarity">
    <text evidence="1">Belongs to the ferredoxin--NADP reductase type 1 family.</text>
</comment>
<evidence type="ECO:0000256" key="2">
    <source>
        <dbReference type="ARBA" id="ARBA00013223"/>
    </source>
</evidence>
<dbReference type="Gene3D" id="3.40.50.80">
    <property type="entry name" value="Nucleotide-binding domain of ferredoxin-NADP reductase (FNR) module"/>
    <property type="match status" value="1"/>
</dbReference>
<evidence type="ECO:0000256" key="5">
    <source>
        <dbReference type="ARBA" id="ARBA00047776"/>
    </source>
</evidence>
<evidence type="ECO:0000313" key="7">
    <source>
        <dbReference type="EMBL" id="WED43415.1"/>
    </source>
</evidence>
<dbReference type="InterPro" id="IPR033892">
    <property type="entry name" value="FNR_bac"/>
</dbReference>
<dbReference type="EC" id="1.18.1.2" evidence="2"/>
<evidence type="ECO:0000256" key="3">
    <source>
        <dbReference type="ARBA" id="ARBA00022741"/>
    </source>
</evidence>
<dbReference type="InterPro" id="IPR001433">
    <property type="entry name" value="OxRdtase_FAD/NAD-bd"/>
</dbReference>
<gene>
    <name evidence="7" type="ORF">PXX05_01185</name>
</gene>
<organism evidence="7 8">
    <name type="scientific">Legionella cardiaca</name>
    <dbReference type="NCBI Taxonomy" id="1071983"/>
    <lineage>
        <taxon>Bacteria</taxon>
        <taxon>Pseudomonadati</taxon>
        <taxon>Pseudomonadota</taxon>
        <taxon>Gammaproteobacteria</taxon>
        <taxon>Legionellales</taxon>
        <taxon>Legionellaceae</taxon>
        <taxon>Legionella</taxon>
    </lineage>
</organism>
<dbReference type="PANTHER" id="PTHR47354:SF5">
    <property type="entry name" value="PROTEIN RFBI"/>
    <property type="match status" value="1"/>
</dbReference>
<evidence type="ECO:0000259" key="6">
    <source>
        <dbReference type="PROSITE" id="PS51384"/>
    </source>
</evidence>
<dbReference type="PRINTS" id="PR00371">
    <property type="entry name" value="FPNCR"/>
</dbReference>
<evidence type="ECO:0000256" key="1">
    <source>
        <dbReference type="ARBA" id="ARBA00008312"/>
    </source>
</evidence>
<evidence type="ECO:0000256" key="4">
    <source>
        <dbReference type="ARBA" id="ARBA00034078"/>
    </source>
</evidence>
<keyword evidence="3" id="KW-0547">Nucleotide-binding</keyword>
<proteinExistence type="inferred from homology"/>
<dbReference type="Proteomes" id="UP001222087">
    <property type="component" value="Chromosome"/>
</dbReference>
<dbReference type="PIRSF" id="PIRSF006816">
    <property type="entry name" value="Cyc3_hyd_g"/>
    <property type="match status" value="1"/>
</dbReference>
<dbReference type="InterPro" id="IPR012165">
    <property type="entry name" value="Cyt_c3_hydrogenase_gsu"/>
</dbReference>
<sequence length="247" mass="28162">MQIKTFPITLHDAFMLSPKVKHFVFRTEQSPAFNYLPGQFITIHFEKNEKMLKRSYSIANVPTQNNQIEFAAGYVEGGPGTELLFNLKPGDKINISGPFGRLILKDELPKRYILVATSTGVTPYRAMIEELKRRLQNNPELQVVILQGVQKHEEILYPAEFHAFAKEFPQVTFRAHLSREAAGNLQAFEYSGYVQHAFPDLSLNPENDVVYLCGNPGMIDDSFSYLKEKGFNMQQIIREKYISAPGK</sequence>
<dbReference type="Gene3D" id="2.40.30.10">
    <property type="entry name" value="Translation factors"/>
    <property type="match status" value="1"/>
</dbReference>
<dbReference type="InterPro" id="IPR008333">
    <property type="entry name" value="Cbr1-like_FAD-bd_dom"/>
</dbReference>
<dbReference type="PANTHER" id="PTHR47354">
    <property type="entry name" value="NADH OXIDOREDUCTASE HCR"/>
    <property type="match status" value="1"/>
</dbReference>
<feature type="domain" description="FAD-binding FR-type" evidence="6">
    <location>
        <begin position="3"/>
        <end position="105"/>
    </location>
</feature>
<dbReference type="EMBL" id="CP119078">
    <property type="protein sequence ID" value="WED43415.1"/>
    <property type="molecule type" value="Genomic_DNA"/>
</dbReference>
<protein>
    <recommendedName>
        <fullName evidence="2">ferredoxin--NADP(+) reductase</fullName>
        <ecNumber evidence="2">1.18.1.2</ecNumber>
    </recommendedName>
</protein>
<dbReference type="InterPro" id="IPR050415">
    <property type="entry name" value="MRET"/>
</dbReference>
<dbReference type="PRINTS" id="PR00410">
    <property type="entry name" value="PHEHYDRXLASE"/>
</dbReference>
<dbReference type="InterPro" id="IPR017927">
    <property type="entry name" value="FAD-bd_FR_type"/>
</dbReference>
<dbReference type="RefSeq" id="WP_275089224.1">
    <property type="nucleotide sequence ID" value="NZ_CP119078.1"/>
</dbReference>
<dbReference type="CDD" id="cd06195">
    <property type="entry name" value="FNR1"/>
    <property type="match status" value="1"/>
</dbReference>
<dbReference type="Pfam" id="PF00175">
    <property type="entry name" value="NAD_binding_1"/>
    <property type="match status" value="1"/>
</dbReference>
<comment type="catalytic activity">
    <reaction evidence="5">
        <text>2 reduced [2Fe-2S]-[ferredoxin] + NADP(+) + H(+) = 2 oxidized [2Fe-2S]-[ferredoxin] + NADPH</text>
        <dbReference type="Rhea" id="RHEA:20125"/>
        <dbReference type="Rhea" id="RHEA-COMP:10000"/>
        <dbReference type="Rhea" id="RHEA-COMP:10001"/>
        <dbReference type="ChEBI" id="CHEBI:15378"/>
        <dbReference type="ChEBI" id="CHEBI:33737"/>
        <dbReference type="ChEBI" id="CHEBI:33738"/>
        <dbReference type="ChEBI" id="CHEBI:57783"/>
        <dbReference type="ChEBI" id="CHEBI:58349"/>
        <dbReference type="EC" id="1.18.1.2"/>
    </reaction>
</comment>
<evidence type="ECO:0000313" key="8">
    <source>
        <dbReference type="Proteomes" id="UP001222087"/>
    </source>
</evidence>